<feature type="chain" id="PRO_5012316236" evidence="2">
    <location>
        <begin position="20"/>
        <end position="65"/>
    </location>
</feature>
<evidence type="ECO:0000256" key="1">
    <source>
        <dbReference type="SAM" id="Phobius"/>
    </source>
</evidence>
<keyword evidence="1" id="KW-0472">Membrane</keyword>
<keyword evidence="1" id="KW-0812">Transmembrane</keyword>
<keyword evidence="2" id="KW-0732">Signal</keyword>
<dbReference type="EMBL" id="CM004400">
    <property type="protein sequence ID" value="OAY31953.1"/>
    <property type="molecule type" value="Genomic_DNA"/>
</dbReference>
<reference evidence="3" key="1">
    <citation type="submission" date="2016-02" db="EMBL/GenBank/DDBJ databases">
        <title>WGS assembly of Manihot esculenta.</title>
        <authorList>
            <person name="Bredeson J.V."/>
            <person name="Prochnik S.E."/>
            <person name="Lyons J.B."/>
            <person name="Schmutz J."/>
            <person name="Grimwood J."/>
            <person name="Vrebalov J."/>
            <person name="Bart R.S."/>
            <person name="Amuge T."/>
            <person name="Ferguson M.E."/>
            <person name="Green R."/>
            <person name="Putnam N."/>
            <person name="Stites J."/>
            <person name="Rounsley S."/>
            <person name="Rokhsar D.S."/>
        </authorList>
    </citation>
    <scope>NUCLEOTIDE SEQUENCE [LARGE SCALE GENOMIC DNA]</scope>
    <source>
        <tissue evidence="3">Leaf</tissue>
    </source>
</reference>
<protein>
    <submittedName>
        <fullName evidence="3">Uncharacterized protein</fullName>
    </submittedName>
</protein>
<feature type="signal peptide" evidence="2">
    <location>
        <begin position="1"/>
        <end position="19"/>
    </location>
</feature>
<sequence>MIGLFLLIIRYLHTSFSHAFPCSSANHNSSLVFHCSYKYLFVLHYLNLIELIFCLGGIIFFLIIP</sequence>
<accession>A0A2C9UNW7</accession>
<organism evidence="3">
    <name type="scientific">Manihot esculenta</name>
    <name type="common">Cassava</name>
    <name type="synonym">Jatropha manihot</name>
    <dbReference type="NCBI Taxonomy" id="3983"/>
    <lineage>
        <taxon>Eukaryota</taxon>
        <taxon>Viridiplantae</taxon>
        <taxon>Streptophyta</taxon>
        <taxon>Embryophyta</taxon>
        <taxon>Tracheophyta</taxon>
        <taxon>Spermatophyta</taxon>
        <taxon>Magnoliopsida</taxon>
        <taxon>eudicotyledons</taxon>
        <taxon>Gunneridae</taxon>
        <taxon>Pentapetalae</taxon>
        <taxon>rosids</taxon>
        <taxon>fabids</taxon>
        <taxon>Malpighiales</taxon>
        <taxon>Euphorbiaceae</taxon>
        <taxon>Crotonoideae</taxon>
        <taxon>Manihoteae</taxon>
        <taxon>Manihot</taxon>
    </lineage>
</organism>
<name>A0A2C9UNW7_MANES</name>
<dbReference type="AlphaFoldDB" id="A0A2C9UNW7"/>
<proteinExistence type="predicted"/>
<evidence type="ECO:0000256" key="2">
    <source>
        <dbReference type="SAM" id="SignalP"/>
    </source>
</evidence>
<evidence type="ECO:0000313" key="3">
    <source>
        <dbReference type="EMBL" id="OAY31953.1"/>
    </source>
</evidence>
<keyword evidence="1" id="KW-1133">Transmembrane helix</keyword>
<feature type="transmembrane region" description="Helical" evidence="1">
    <location>
        <begin position="43"/>
        <end position="64"/>
    </location>
</feature>
<gene>
    <name evidence="3" type="ORF">MANES_14G154700</name>
</gene>